<gene>
    <name evidence="1" type="ORF">EDD59_101212</name>
</gene>
<proteinExistence type="predicted"/>
<evidence type="ECO:0000313" key="2">
    <source>
        <dbReference type="Proteomes" id="UP000295726"/>
    </source>
</evidence>
<dbReference type="Proteomes" id="UP000295726">
    <property type="component" value="Unassembled WGS sequence"/>
</dbReference>
<evidence type="ECO:0008006" key="3">
    <source>
        <dbReference type="Google" id="ProtNLM"/>
    </source>
</evidence>
<organism evidence="1 2">
    <name type="scientific">Muricomes intestini</name>
    <dbReference type="NCBI Taxonomy" id="1796634"/>
    <lineage>
        <taxon>Bacteria</taxon>
        <taxon>Bacillati</taxon>
        <taxon>Bacillota</taxon>
        <taxon>Clostridia</taxon>
        <taxon>Lachnospirales</taxon>
        <taxon>Lachnospiraceae</taxon>
        <taxon>Muricomes</taxon>
    </lineage>
</organism>
<comment type="caution">
    <text evidence="1">The sequence shown here is derived from an EMBL/GenBank/DDBJ whole genome shotgun (WGS) entry which is preliminary data.</text>
</comment>
<accession>A0A4R3KHE5</accession>
<protein>
    <recommendedName>
        <fullName evidence="3">FlgN protein</fullName>
    </recommendedName>
</protein>
<dbReference type="OrthoDB" id="1908375at2"/>
<dbReference type="EMBL" id="SLZZ01000001">
    <property type="protein sequence ID" value="TCS82803.1"/>
    <property type="molecule type" value="Genomic_DNA"/>
</dbReference>
<dbReference type="RefSeq" id="WP_132378001.1">
    <property type="nucleotide sequence ID" value="NZ_DAIPCY010000001.1"/>
</dbReference>
<evidence type="ECO:0000313" key="1">
    <source>
        <dbReference type="EMBL" id="TCS82803.1"/>
    </source>
</evidence>
<keyword evidence="2" id="KW-1185">Reference proteome</keyword>
<reference evidence="1 2" key="1">
    <citation type="submission" date="2019-03" db="EMBL/GenBank/DDBJ databases">
        <title>Genomic Encyclopedia of Type Strains, Phase IV (KMG-IV): sequencing the most valuable type-strain genomes for metagenomic binning, comparative biology and taxonomic classification.</title>
        <authorList>
            <person name="Goeker M."/>
        </authorList>
    </citation>
    <scope>NUCLEOTIDE SEQUENCE [LARGE SCALE GENOMIC DNA]</scope>
    <source>
        <strain evidence="1 2">DSM 29489</strain>
    </source>
</reference>
<dbReference type="AlphaFoldDB" id="A0A4R3KHE5"/>
<name>A0A4R3KHE5_9FIRM</name>
<sequence>MRDEYISELLSAVAAEVQKKYCYMNEVHRLTKELGEGLSSDDKLVVQMVLEMRGKELEKVNGCDICIRRLVSSALEDIQKRLHGVLEGVVPSDAADEEEYAMWKQIADTVQATKRVWKQTVESDRILSRRLAGSDSYYS</sequence>